<keyword evidence="1" id="KW-1133">Transmembrane helix</keyword>
<proteinExistence type="predicted"/>
<sequence length="168" mass="19182">MDSYKQTIWIYTVGGLGILLNLLLLYMIATDRAGFMIDQTGFLMFCKNLHKLGFWYSYIGVRFTTLFDRWYGILALTIAHFAGGILYGLSCDFTMKPTPEREMISRDELLFRYNVSIDNLGYIGPVYKLIDETTGESKFLISNMLGSFGCCVMQLTIYWTICAAGMKL</sequence>
<feature type="transmembrane region" description="Helical" evidence="1">
    <location>
        <begin position="70"/>
        <end position="89"/>
    </location>
</feature>
<keyword evidence="2" id="KW-1185">Reference proteome</keyword>
<accession>A0AAF3EQY9</accession>
<dbReference type="InterPro" id="IPR019428">
    <property type="entry name" value="7TM_GPCR_serpentine_rcpt_Str"/>
</dbReference>
<name>A0AAF3EQY9_9BILA</name>
<evidence type="ECO:0000313" key="2">
    <source>
        <dbReference type="Proteomes" id="UP000887575"/>
    </source>
</evidence>
<feature type="transmembrane region" description="Helical" evidence="1">
    <location>
        <begin position="139"/>
        <end position="161"/>
    </location>
</feature>
<reference evidence="3" key="1">
    <citation type="submission" date="2024-02" db="UniProtKB">
        <authorList>
            <consortium name="WormBaseParasite"/>
        </authorList>
    </citation>
    <scope>IDENTIFICATION</scope>
</reference>
<keyword evidence="1" id="KW-0812">Transmembrane</keyword>
<dbReference type="Proteomes" id="UP000887575">
    <property type="component" value="Unassembled WGS sequence"/>
</dbReference>
<feature type="transmembrane region" description="Helical" evidence="1">
    <location>
        <begin position="6"/>
        <end position="29"/>
    </location>
</feature>
<evidence type="ECO:0000256" key="1">
    <source>
        <dbReference type="SAM" id="Phobius"/>
    </source>
</evidence>
<keyword evidence="1" id="KW-0472">Membrane</keyword>
<evidence type="ECO:0000313" key="3">
    <source>
        <dbReference type="WBParaSite" id="MBELARI_LOCUS16085"/>
    </source>
</evidence>
<dbReference type="Pfam" id="PF10326">
    <property type="entry name" value="7TM_GPCR_Str"/>
    <property type="match status" value="1"/>
</dbReference>
<organism evidence="2 3">
    <name type="scientific">Mesorhabditis belari</name>
    <dbReference type="NCBI Taxonomy" id="2138241"/>
    <lineage>
        <taxon>Eukaryota</taxon>
        <taxon>Metazoa</taxon>
        <taxon>Ecdysozoa</taxon>
        <taxon>Nematoda</taxon>
        <taxon>Chromadorea</taxon>
        <taxon>Rhabditida</taxon>
        <taxon>Rhabditina</taxon>
        <taxon>Rhabditomorpha</taxon>
        <taxon>Rhabditoidea</taxon>
        <taxon>Rhabditidae</taxon>
        <taxon>Mesorhabditinae</taxon>
        <taxon>Mesorhabditis</taxon>
    </lineage>
</organism>
<dbReference type="WBParaSite" id="MBELARI_LOCUS16085">
    <property type="protein sequence ID" value="MBELARI_LOCUS16085"/>
    <property type="gene ID" value="MBELARI_LOCUS16085"/>
</dbReference>
<dbReference type="AlphaFoldDB" id="A0AAF3EQY9"/>
<protein>
    <submittedName>
        <fullName evidence="3">Uncharacterized protein</fullName>
    </submittedName>
</protein>